<reference evidence="8" key="2">
    <citation type="submission" date="2025-09" db="UniProtKB">
        <authorList>
            <consortium name="Ensembl"/>
        </authorList>
    </citation>
    <scope>IDENTIFICATION</scope>
</reference>
<reference evidence="8" key="1">
    <citation type="submission" date="2025-08" db="UniProtKB">
        <authorList>
            <consortium name="Ensembl"/>
        </authorList>
    </citation>
    <scope>IDENTIFICATION</scope>
</reference>
<dbReference type="GO" id="GO:0006898">
    <property type="term" value="P:receptor-mediated endocytosis"/>
    <property type="evidence" value="ECO:0007669"/>
    <property type="project" value="TreeGrafter"/>
</dbReference>
<comment type="subcellular location">
    <subcellularLocation>
        <location evidence="1">Membrane</location>
    </subcellularLocation>
</comment>
<feature type="compositionally biased region" description="Basic residues" evidence="7">
    <location>
        <begin position="222"/>
        <end position="239"/>
    </location>
</feature>
<dbReference type="AlphaFoldDB" id="A0A8C7XUS7"/>
<dbReference type="GO" id="GO:0005764">
    <property type="term" value="C:lysosome"/>
    <property type="evidence" value="ECO:0007669"/>
    <property type="project" value="InterPro"/>
</dbReference>
<accession>A0A8C7XUS7</accession>
<dbReference type="GO" id="GO:0006622">
    <property type="term" value="P:protein targeting to lysosome"/>
    <property type="evidence" value="ECO:0007669"/>
    <property type="project" value="TreeGrafter"/>
</dbReference>
<feature type="compositionally biased region" description="Basic and acidic residues" evidence="7">
    <location>
        <begin position="243"/>
        <end position="252"/>
    </location>
</feature>
<evidence type="ECO:0000256" key="4">
    <source>
        <dbReference type="ARBA" id="ARBA00022989"/>
    </source>
</evidence>
<dbReference type="PRINTS" id="PR01609">
    <property type="entry name" value="CD36FAMILY"/>
</dbReference>
<name>A0A8C7XUS7_9TELE</name>
<dbReference type="PANTHER" id="PTHR11923:SF56">
    <property type="entry name" value="LYSOSOME MEMBRANE PROTEIN 2"/>
    <property type="match status" value="1"/>
</dbReference>
<dbReference type="Ensembl" id="ENSOSIT00000018218.1">
    <property type="protein sequence ID" value="ENSOSIP00000017243.1"/>
    <property type="gene ID" value="ENSOSIG00000009447.1"/>
</dbReference>
<evidence type="ECO:0000256" key="7">
    <source>
        <dbReference type="SAM" id="MobiDB-lite"/>
    </source>
</evidence>
<dbReference type="Proteomes" id="UP000694383">
    <property type="component" value="Unplaced"/>
</dbReference>
<dbReference type="GeneTree" id="ENSGT00940000153372"/>
<dbReference type="PANTHER" id="PTHR11923">
    <property type="entry name" value="SCAVENGER RECEPTOR CLASS B TYPE-1 SR-B1"/>
    <property type="match status" value="1"/>
</dbReference>
<organism evidence="8 9">
    <name type="scientific">Oryzias sinensis</name>
    <name type="common">Chinese medaka</name>
    <dbReference type="NCBI Taxonomy" id="183150"/>
    <lineage>
        <taxon>Eukaryota</taxon>
        <taxon>Metazoa</taxon>
        <taxon>Chordata</taxon>
        <taxon>Craniata</taxon>
        <taxon>Vertebrata</taxon>
        <taxon>Euteleostomi</taxon>
        <taxon>Actinopterygii</taxon>
        <taxon>Neopterygii</taxon>
        <taxon>Teleostei</taxon>
        <taxon>Neoteleostei</taxon>
        <taxon>Acanthomorphata</taxon>
        <taxon>Ovalentaria</taxon>
        <taxon>Atherinomorphae</taxon>
        <taxon>Beloniformes</taxon>
        <taxon>Adrianichthyidae</taxon>
        <taxon>Oryziinae</taxon>
        <taxon>Oryzias</taxon>
    </lineage>
</organism>
<feature type="region of interest" description="Disordered" evidence="7">
    <location>
        <begin position="197"/>
        <end position="252"/>
    </location>
</feature>
<keyword evidence="9" id="KW-1185">Reference proteome</keyword>
<evidence type="ECO:0000256" key="6">
    <source>
        <dbReference type="ARBA" id="ARBA00023180"/>
    </source>
</evidence>
<evidence type="ECO:0000313" key="8">
    <source>
        <dbReference type="Ensembl" id="ENSOSIP00000017243.1"/>
    </source>
</evidence>
<dbReference type="GO" id="GO:0005044">
    <property type="term" value="F:scavenger receptor activity"/>
    <property type="evidence" value="ECO:0007669"/>
    <property type="project" value="InterPro"/>
</dbReference>
<sequence>MINGTDGAVFHPLINRNELLYIFAADLCRSIHLAYVEDVEVKGIQAFRFAPPEDVLMSPKDNPANAGFCVPAGDCLGTGVLKVSVCREGAPIVVSFPHFYQADPKYINAVEGMNPNKDEHETYLDLQPTTGVPIRACKRAQLNIIVKRIPGFPKTRHINETIFPIMFVNEVRRSSDPRSERQIPAPTHAFPLCAADGDHRRRVGSSDEDAAPHRHAGLQLPRVHRGHGHHPAARARRSLLPKPPEEGKERPQ</sequence>
<protein>
    <submittedName>
        <fullName evidence="8">Scavenger receptor class B, member 2a</fullName>
    </submittedName>
</protein>
<dbReference type="InterPro" id="IPR002159">
    <property type="entry name" value="CD36_fam"/>
</dbReference>
<proteinExistence type="inferred from homology"/>
<evidence type="ECO:0000256" key="2">
    <source>
        <dbReference type="ARBA" id="ARBA00010532"/>
    </source>
</evidence>
<dbReference type="InterPro" id="IPR005429">
    <property type="entry name" value="LimpII"/>
</dbReference>
<comment type="similarity">
    <text evidence="2">Belongs to the CD36 family.</text>
</comment>
<evidence type="ECO:0000256" key="3">
    <source>
        <dbReference type="ARBA" id="ARBA00022692"/>
    </source>
</evidence>
<keyword evidence="5" id="KW-0472">Membrane</keyword>
<dbReference type="GO" id="GO:0016020">
    <property type="term" value="C:membrane"/>
    <property type="evidence" value="ECO:0007669"/>
    <property type="project" value="UniProtKB-SubCell"/>
</dbReference>
<evidence type="ECO:0000256" key="1">
    <source>
        <dbReference type="ARBA" id="ARBA00004370"/>
    </source>
</evidence>
<keyword evidence="6" id="KW-0325">Glycoprotein</keyword>
<keyword evidence="3" id="KW-0812">Transmembrane</keyword>
<evidence type="ECO:0000313" key="9">
    <source>
        <dbReference type="Proteomes" id="UP000694383"/>
    </source>
</evidence>
<evidence type="ECO:0000256" key="5">
    <source>
        <dbReference type="ARBA" id="ARBA00023136"/>
    </source>
</evidence>
<keyword evidence="4" id="KW-1133">Transmembrane helix</keyword>
<dbReference type="PRINTS" id="PR01611">
    <property type="entry name" value="LIMPII"/>
</dbReference>
<dbReference type="Pfam" id="PF01130">
    <property type="entry name" value="CD36"/>
    <property type="match status" value="1"/>
</dbReference>